<gene>
    <name evidence="1" type="ORF">CB5_LOCUS16845</name>
</gene>
<dbReference type="EMBL" id="LR862151">
    <property type="protein sequence ID" value="CAD1833634.1"/>
    <property type="molecule type" value="Genomic_DNA"/>
</dbReference>
<protein>
    <submittedName>
        <fullName evidence="1">Uncharacterized protein</fullName>
    </submittedName>
</protein>
<dbReference type="AlphaFoldDB" id="A0A6V7PRY2"/>
<evidence type="ECO:0000313" key="1">
    <source>
        <dbReference type="EMBL" id="CAD1833634.1"/>
    </source>
</evidence>
<reference evidence="1" key="1">
    <citation type="submission" date="2020-07" db="EMBL/GenBank/DDBJ databases">
        <authorList>
            <person name="Lin J."/>
        </authorList>
    </citation>
    <scope>NUCLEOTIDE SEQUENCE</scope>
</reference>
<name>A0A6V7PRY2_ANACO</name>
<organism evidence="1">
    <name type="scientific">Ananas comosus var. bracteatus</name>
    <name type="common">red pineapple</name>
    <dbReference type="NCBI Taxonomy" id="296719"/>
    <lineage>
        <taxon>Eukaryota</taxon>
        <taxon>Viridiplantae</taxon>
        <taxon>Streptophyta</taxon>
        <taxon>Embryophyta</taxon>
        <taxon>Tracheophyta</taxon>
        <taxon>Spermatophyta</taxon>
        <taxon>Magnoliopsida</taxon>
        <taxon>Liliopsida</taxon>
        <taxon>Poales</taxon>
        <taxon>Bromeliaceae</taxon>
        <taxon>Bromelioideae</taxon>
        <taxon>Ananas</taxon>
    </lineage>
</organism>
<sequence>MQRPQLHAYGQIDRDRHNRDDTIDIIHKVKVDAPSFDGKLNPKAFTDWLVDMEQYFDWYDMSDNRRVRFAKMKLTGIENKPADALSRIVGTIRSTSVNVIGFERIKEEYPNCHDFGEIYASLVEGTITSFESCMLED</sequence>
<accession>A0A6V7PRY2</accession>
<proteinExistence type="predicted"/>